<dbReference type="Gene3D" id="1.10.10.10">
    <property type="entry name" value="Winged helix-like DNA-binding domain superfamily/Winged helix DNA-binding domain"/>
    <property type="match status" value="1"/>
</dbReference>
<comment type="caution">
    <text evidence="4">The sequence shown here is derived from an EMBL/GenBank/DDBJ whole genome shotgun (WGS) entry which is preliminary data.</text>
</comment>
<dbReference type="InterPro" id="IPR053162">
    <property type="entry name" value="DnaD"/>
</dbReference>
<feature type="domain" description="DnaB/C C-terminal" evidence="3">
    <location>
        <begin position="150"/>
        <end position="219"/>
    </location>
</feature>
<name>A0A4R1M904_9FIRM</name>
<comment type="similarity">
    <text evidence="1">Belongs to the DnaB/DnaD family.</text>
</comment>
<reference evidence="4 5" key="1">
    <citation type="submission" date="2019-03" db="EMBL/GenBank/DDBJ databases">
        <title>Genomic Encyclopedia of Type Strains, Phase IV (KMG-IV): sequencing the most valuable type-strain genomes for metagenomic binning, comparative biology and taxonomic classification.</title>
        <authorList>
            <person name="Goeker M."/>
        </authorList>
    </citation>
    <scope>NUCLEOTIDE SEQUENCE [LARGE SCALE GENOMIC DNA]</scope>
    <source>
        <strain evidence="4 5">DSM 24176</strain>
    </source>
</reference>
<evidence type="ECO:0000259" key="3">
    <source>
        <dbReference type="Pfam" id="PF07261"/>
    </source>
</evidence>
<proteinExistence type="inferred from homology"/>
<dbReference type="EMBL" id="SMGQ01000018">
    <property type="protein sequence ID" value="TCK87882.1"/>
    <property type="molecule type" value="Genomic_DNA"/>
</dbReference>
<dbReference type="SUPFAM" id="SSF158499">
    <property type="entry name" value="DnaD domain-like"/>
    <property type="match status" value="2"/>
</dbReference>
<feature type="domain" description="DnaB/C C-terminal" evidence="3">
    <location>
        <begin position="241"/>
        <end position="303"/>
    </location>
</feature>
<organism evidence="4 5">
    <name type="scientific">Natranaerovirga hydrolytica</name>
    <dbReference type="NCBI Taxonomy" id="680378"/>
    <lineage>
        <taxon>Bacteria</taxon>
        <taxon>Bacillati</taxon>
        <taxon>Bacillota</taxon>
        <taxon>Clostridia</taxon>
        <taxon>Lachnospirales</taxon>
        <taxon>Natranaerovirgaceae</taxon>
        <taxon>Natranaerovirga</taxon>
    </lineage>
</organism>
<feature type="region of interest" description="Disordered" evidence="2">
    <location>
        <begin position="301"/>
        <end position="324"/>
    </location>
</feature>
<accession>A0A4R1M904</accession>
<evidence type="ECO:0000256" key="2">
    <source>
        <dbReference type="SAM" id="MobiDB-lite"/>
    </source>
</evidence>
<dbReference type="InterPro" id="IPR017019">
    <property type="entry name" value="DNA_replication_prd_bac"/>
</dbReference>
<evidence type="ECO:0000256" key="1">
    <source>
        <dbReference type="ARBA" id="ARBA00093462"/>
    </source>
</evidence>
<dbReference type="Gene3D" id="1.10.10.630">
    <property type="entry name" value="DnaD domain-like"/>
    <property type="match status" value="2"/>
</dbReference>
<dbReference type="Proteomes" id="UP000294545">
    <property type="component" value="Unassembled WGS sequence"/>
</dbReference>
<protein>
    <submittedName>
        <fullName evidence="4">DnaD/phage-associated family protein</fullName>
    </submittedName>
</protein>
<dbReference type="InterPro" id="IPR034829">
    <property type="entry name" value="DnaD-like_sf"/>
</dbReference>
<dbReference type="InterPro" id="IPR036388">
    <property type="entry name" value="WH-like_DNA-bd_sf"/>
</dbReference>
<gene>
    <name evidence="4" type="ORF">EDC19_2724</name>
</gene>
<evidence type="ECO:0000313" key="5">
    <source>
        <dbReference type="Proteomes" id="UP000294545"/>
    </source>
</evidence>
<evidence type="ECO:0000313" key="4">
    <source>
        <dbReference type="EMBL" id="TCK87882.1"/>
    </source>
</evidence>
<sequence length="353" mass="41113">MDTIKLSLQQNHSHTNVSNVFIDKYMSSANGDFIKVYLYLLRHTSSPHNITLSQIADSLNLTESDVVRALRYWNDYNILNITEDGQVISSIELMDPQKTSANTDEKSLSTTPQELFVVNAIDFSSKPIYKPSELKKLTHNKEITQLIYVTQRYLGKMLTQSELSTLISLYDWLKLPIDVIEFLIEYCVNNNHRSLRYIEKVAINWVEQGVDTLEKARGHIKVFNKEYFAIMKAFGLSNRNPGVTEVNYMRKWLKEYTFDINIVLEACNRTIQKIHQPSFEYTDSILESWVKNKVRTFDDIKKSDSMHSKSKNKSNAPKSGQSKFVNYEQRDYNFDELEQKARNRLMKKAGESR</sequence>
<dbReference type="AlphaFoldDB" id="A0A4R1M904"/>
<dbReference type="RefSeq" id="WP_132283376.1">
    <property type="nucleotide sequence ID" value="NZ_SMGQ01000018.1"/>
</dbReference>
<dbReference type="NCBIfam" id="TIGR01446">
    <property type="entry name" value="DnaD_dom"/>
    <property type="match status" value="2"/>
</dbReference>
<dbReference type="OrthoDB" id="1652900at2"/>
<dbReference type="PANTHER" id="PTHR37293">
    <property type="entry name" value="PHAGE REPLICATION PROTEIN-RELATED"/>
    <property type="match status" value="1"/>
</dbReference>
<dbReference type="PIRSF" id="PIRSF033722">
    <property type="entry name" value="DnaD_CA_C3587_prd"/>
    <property type="match status" value="1"/>
</dbReference>
<dbReference type="InterPro" id="IPR006343">
    <property type="entry name" value="DnaB/C_C"/>
</dbReference>
<dbReference type="PANTHER" id="PTHR37293:SF5">
    <property type="entry name" value="DNA REPLICATION PROTEIN"/>
    <property type="match status" value="1"/>
</dbReference>
<keyword evidence="5" id="KW-1185">Reference proteome</keyword>
<dbReference type="Pfam" id="PF07261">
    <property type="entry name" value="DnaB_2"/>
    <property type="match status" value="2"/>
</dbReference>